<evidence type="ECO:0000313" key="2">
    <source>
        <dbReference type="Proteomes" id="UP000190105"/>
    </source>
</evidence>
<dbReference type="Gene3D" id="3.30.1490.300">
    <property type="match status" value="1"/>
</dbReference>
<reference evidence="2" key="1">
    <citation type="submission" date="2017-02" db="EMBL/GenBank/DDBJ databases">
        <authorList>
            <person name="Varghese N."/>
            <person name="Submissions S."/>
        </authorList>
    </citation>
    <scope>NUCLEOTIDE SEQUENCE [LARGE SCALE GENOMIC DNA]</scope>
    <source>
        <strain evidence="2">USBA 833</strain>
    </source>
</reference>
<dbReference type="InterPro" id="IPR050696">
    <property type="entry name" value="FtsA/MreB"/>
</dbReference>
<evidence type="ECO:0000313" key="1">
    <source>
        <dbReference type="EMBL" id="SKA82205.1"/>
    </source>
</evidence>
<dbReference type="Gene3D" id="3.30.420.40">
    <property type="match status" value="2"/>
</dbReference>
<organism evidence="1 2">
    <name type="scientific">Caloramator quimbayensis</name>
    <dbReference type="NCBI Taxonomy" id="1147123"/>
    <lineage>
        <taxon>Bacteria</taxon>
        <taxon>Bacillati</taxon>
        <taxon>Bacillota</taxon>
        <taxon>Clostridia</taxon>
        <taxon>Eubacteriales</taxon>
        <taxon>Clostridiaceae</taxon>
        <taxon>Caloramator</taxon>
    </lineage>
</organism>
<sequence length="308" mass="35802">MFNSLSIELNNTYVKIAEGKRGRKLKVINCKEVSIESEVNIVSDLYNETDILNALNKYLVENKVSKFDVNVVLSGVTNLLVREIILPFVSQDRIYDMLKFESPQYFPVNIDKYILDYKIIEVIKEGKNKKLRLLVYAIPKSIIEQVISIMNKLNMKINKIDIESNVLSKLSSKLGIGKNEDSMLINIERSFLTCVIIKNDIIQLTKTYPYDMKDMLYNRDRDDFAVDEYKLNEIIDNVVKLIEFYRMRERQEINKIYITGELCSCFDISNILSKKTGIVAEILNKLEFIDCKNDTKLEDYIIPISTLL</sequence>
<proteinExistence type="predicted"/>
<dbReference type="Proteomes" id="UP000190105">
    <property type="component" value="Unassembled WGS sequence"/>
</dbReference>
<dbReference type="OrthoDB" id="5291956at2"/>
<dbReference type="EMBL" id="FUYH01000004">
    <property type="protein sequence ID" value="SKA82205.1"/>
    <property type="molecule type" value="Genomic_DNA"/>
</dbReference>
<dbReference type="PANTHER" id="PTHR32432:SF3">
    <property type="entry name" value="ETHANOLAMINE UTILIZATION PROTEIN EUTJ"/>
    <property type="match status" value="1"/>
</dbReference>
<dbReference type="STRING" id="1147123.SAMN05443428_104176"/>
<keyword evidence="2" id="KW-1185">Reference proteome</keyword>
<dbReference type="AlphaFoldDB" id="A0A1T4WZA9"/>
<dbReference type="PANTHER" id="PTHR32432">
    <property type="entry name" value="CELL DIVISION PROTEIN FTSA-RELATED"/>
    <property type="match status" value="1"/>
</dbReference>
<name>A0A1T4WZA9_9CLOT</name>
<dbReference type="RefSeq" id="WP_078695802.1">
    <property type="nucleotide sequence ID" value="NZ_FUYH01000004.1"/>
</dbReference>
<accession>A0A1T4WZA9</accession>
<protein>
    <submittedName>
        <fullName evidence="1">Type IV pilus assembly protein PilM</fullName>
    </submittedName>
</protein>
<gene>
    <name evidence="1" type="ORF">SAMN05443428_104176</name>
</gene>